<dbReference type="Proteomes" id="UP000366872">
    <property type="component" value="Unassembled WGS sequence"/>
</dbReference>
<proteinExistence type="inferred from homology"/>
<keyword evidence="5" id="KW-0811">Translocation</keyword>
<keyword evidence="4 5" id="KW-0472">Membrane</keyword>
<organism evidence="7 8">
    <name type="scientific">Pontiella desulfatans</name>
    <dbReference type="NCBI Taxonomy" id="2750659"/>
    <lineage>
        <taxon>Bacteria</taxon>
        <taxon>Pseudomonadati</taxon>
        <taxon>Kiritimatiellota</taxon>
        <taxon>Kiritimatiellia</taxon>
        <taxon>Kiritimatiellales</taxon>
        <taxon>Pontiellaceae</taxon>
        <taxon>Pontiella</taxon>
    </lineage>
</organism>
<evidence type="ECO:0000313" key="8">
    <source>
        <dbReference type="Proteomes" id="UP000366872"/>
    </source>
</evidence>
<dbReference type="GO" id="GO:0033281">
    <property type="term" value="C:TAT protein transport complex"/>
    <property type="evidence" value="ECO:0007669"/>
    <property type="project" value="UniProtKB-UniRule"/>
</dbReference>
<dbReference type="GO" id="GO:0009977">
    <property type="term" value="F:proton motive force dependent protein transmembrane transporter activity"/>
    <property type="evidence" value="ECO:0007669"/>
    <property type="project" value="TreeGrafter"/>
</dbReference>
<sequence length="347" mass="38680">MLEKLKSFKGKFRYDDSEMPFLEHLEEFRKTVIRCFIALGVGMLICLPFADHIIAVLRAPAEPYIIKNADEMLNDTSLHLRIAADSLSTNSLVVDADGTRYYDVKAEVALPEDAKPKKGGIRLQFSEPAAAIKMWLTVTFFGGILVSLPFLVFFIGLFVMPGVRDVERKLMTRISFFSGGLFLLGIAMGYLVTLPLALGLMLKIGGQLGGESIWFYNKYIGFALQLLLGFGIAFQLPVVILIMGKMGLVNSTQLREKRRHVIVALLILAMVLTPPDVMTQLLMAAPLILLYEFCIWFLHFSGNREAPPAEDEEPEPDDKPTEDSGDVTGEPSAEETHEEKDSTEEEK</sequence>
<dbReference type="NCBIfam" id="TIGR00945">
    <property type="entry name" value="tatC"/>
    <property type="match status" value="1"/>
</dbReference>
<feature type="region of interest" description="Disordered" evidence="6">
    <location>
        <begin position="305"/>
        <end position="347"/>
    </location>
</feature>
<feature type="transmembrane region" description="Helical" evidence="5">
    <location>
        <begin position="31"/>
        <end position="50"/>
    </location>
</feature>
<dbReference type="InterPro" id="IPR002033">
    <property type="entry name" value="TatC"/>
</dbReference>
<gene>
    <name evidence="5 7" type="primary">tatC</name>
    <name evidence="7" type="ORF">PDESU_04113</name>
</gene>
<dbReference type="Pfam" id="PF00902">
    <property type="entry name" value="TatC"/>
    <property type="match status" value="1"/>
</dbReference>
<keyword evidence="5" id="KW-0653">Protein transport</keyword>
<keyword evidence="5" id="KW-0813">Transport</keyword>
<dbReference type="AlphaFoldDB" id="A0A6C2U6Q1"/>
<evidence type="ECO:0000256" key="6">
    <source>
        <dbReference type="SAM" id="MobiDB-lite"/>
    </source>
</evidence>
<dbReference type="PANTHER" id="PTHR30371:SF0">
    <property type="entry name" value="SEC-INDEPENDENT PROTEIN TRANSLOCASE PROTEIN TATC, CHLOROPLASTIC-RELATED"/>
    <property type="match status" value="1"/>
</dbReference>
<dbReference type="GO" id="GO:0065002">
    <property type="term" value="P:intracellular protein transmembrane transport"/>
    <property type="evidence" value="ECO:0007669"/>
    <property type="project" value="TreeGrafter"/>
</dbReference>
<keyword evidence="3 5" id="KW-1133">Transmembrane helix</keyword>
<dbReference type="PANTHER" id="PTHR30371">
    <property type="entry name" value="SEC-INDEPENDENT PROTEIN TRANSLOCASE PROTEIN TATC"/>
    <property type="match status" value="1"/>
</dbReference>
<evidence type="ECO:0000256" key="1">
    <source>
        <dbReference type="ARBA" id="ARBA00004141"/>
    </source>
</evidence>
<evidence type="ECO:0000256" key="2">
    <source>
        <dbReference type="ARBA" id="ARBA00022692"/>
    </source>
</evidence>
<dbReference type="PRINTS" id="PR01840">
    <property type="entry name" value="TATCFAMILY"/>
</dbReference>
<comment type="subcellular location">
    <subcellularLocation>
        <location evidence="5">Cell membrane</location>
        <topology evidence="5">Multi-pass membrane protein</topology>
    </subcellularLocation>
    <subcellularLocation>
        <location evidence="1">Membrane</location>
        <topology evidence="1">Multi-pass membrane protein</topology>
    </subcellularLocation>
</comment>
<evidence type="ECO:0000256" key="4">
    <source>
        <dbReference type="ARBA" id="ARBA00023136"/>
    </source>
</evidence>
<dbReference type="GO" id="GO:0043953">
    <property type="term" value="P:protein transport by the Tat complex"/>
    <property type="evidence" value="ECO:0007669"/>
    <property type="project" value="UniProtKB-UniRule"/>
</dbReference>
<keyword evidence="8" id="KW-1185">Reference proteome</keyword>
<feature type="transmembrane region" description="Helical" evidence="5">
    <location>
        <begin position="222"/>
        <end position="248"/>
    </location>
</feature>
<comment type="caution">
    <text evidence="5">Lacks conserved residue(s) required for the propagation of feature annotation.</text>
</comment>
<evidence type="ECO:0000313" key="7">
    <source>
        <dbReference type="EMBL" id="VGO15529.1"/>
    </source>
</evidence>
<feature type="transmembrane region" description="Helical" evidence="5">
    <location>
        <begin position="134"/>
        <end position="160"/>
    </location>
</feature>
<accession>A0A6C2U6Q1</accession>
<feature type="transmembrane region" description="Helical" evidence="5">
    <location>
        <begin position="260"/>
        <end position="275"/>
    </location>
</feature>
<dbReference type="HAMAP" id="MF_00902">
    <property type="entry name" value="TatC"/>
    <property type="match status" value="1"/>
</dbReference>
<evidence type="ECO:0000256" key="3">
    <source>
        <dbReference type="ARBA" id="ARBA00022989"/>
    </source>
</evidence>
<evidence type="ECO:0000256" key="5">
    <source>
        <dbReference type="HAMAP-Rule" id="MF_00902"/>
    </source>
</evidence>
<comment type="subunit">
    <text evidence="5">Forms a complex with TatA.</text>
</comment>
<feature type="transmembrane region" description="Helical" evidence="5">
    <location>
        <begin position="181"/>
        <end position="202"/>
    </location>
</feature>
<dbReference type="PROSITE" id="PS01218">
    <property type="entry name" value="TATC"/>
    <property type="match status" value="1"/>
</dbReference>
<dbReference type="InterPro" id="IPR019820">
    <property type="entry name" value="Sec-indep_translocase_CS"/>
</dbReference>
<comment type="function">
    <text evidence="5">Part of the twin-arginine translocation (Tat) system that transports large folded proteins containing a characteristic twin-arginine motif in their signal peptide across membranes.</text>
</comment>
<comment type="similarity">
    <text evidence="5">Belongs to the TatC family.</text>
</comment>
<keyword evidence="5" id="KW-1003">Cell membrane</keyword>
<protein>
    <recommendedName>
        <fullName evidence="5">Sec-independent protein translocase protein TatC</fullName>
    </recommendedName>
</protein>
<reference evidence="7 8" key="1">
    <citation type="submission" date="2019-04" db="EMBL/GenBank/DDBJ databases">
        <authorList>
            <person name="Van Vliet M D."/>
        </authorList>
    </citation>
    <scope>NUCLEOTIDE SEQUENCE [LARGE SCALE GENOMIC DNA]</scope>
    <source>
        <strain evidence="7 8">F1</strain>
    </source>
</reference>
<name>A0A6C2U6Q1_PONDE</name>
<keyword evidence="2 5" id="KW-0812">Transmembrane</keyword>
<dbReference type="EMBL" id="CAAHFG010000002">
    <property type="protein sequence ID" value="VGO15529.1"/>
    <property type="molecule type" value="Genomic_DNA"/>
</dbReference>